<protein>
    <submittedName>
        <fullName evidence="3">Sugar lactone lactonase YvrE</fullName>
    </submittedName>
</protein>
<evidence type="ECO:0000313" key="4">
    <source>
        <dbReference type="Proteomes" id="UP001223743"/>
    </source>
</evidence>
<reference evidence="3 4" key="1">
    <citation type="submission" date="2023-07" db="EMBL/GenBank/DDBJ databases">
        <title>Genomic Encyclopedia of Type Strains, Phase IV (KMG-IV): sequencing the most valuable type-strain genomes for metagenomic binning, comparative biology and taxonomic classification.</title>
        <authorList>
            <person name="Goeker M."/>
        </authorList>
    </citation>
    <scope>NUCLEOTIDE SEQUENCE [LARGE SCALE GENOMIC DNA]</scope>
    <source>
        <strain evidence="3 4">B1-1</strain>
    </source>
</reference>
<organism evidence="3 4">
    <name type="scientific">Kaistia geumhonensis</name>
    <dbReference type="NCBI Taxonomy" id="410839"/>
    <lineage>
        <taxon>Bacteria</taxon>
        <taxon>Pseudomonadati</taxon>
        <taxon>Pseudomonadota</taxon>
        <taxon>Alphaproteobacteria</taxon>
        <taxon>Hyphomicrobiales</taxon>
        <taxon>Kaistiaceae</taxon>
        <taxon>Kaistia</taxon>
    </lineage>
</organism>
<dbReference type="RefSeq" id="WP_266278581.1">
    <property type="nucleotide sequence ID" value="NZ_JAPKNF010000001.1"/>
</dbReference>
<dbReference type="PANTHER" id="PTHR10907:SF47">
    <property type="entry name" value="REGUCALCIN"/>
    <property type="match status" value="1"/>
</dbReference>
<dbReference type="InterPro" id="IPR005511">
    <property type="entry name" value="SMP-30"/>
</dbReference>
<dbReference type="EMBL" id="JAUSWJ010000001">
    <property type="protein sequence ID" value="MDQ0517249.1"/>
    <property type="molecule type" value="Genomic_DNA"/>
</dbReference>
<feature type="domain" description="SMP-30/Gluconolactonase/LRE-like region" evidence="2">
    <location>
        <begin position="14"/>
        <end position="259"/>
    </location>
</feature>
<dbReference type="Pfam" id="PF08450">
    <property type="entry name" value="SGL"/>
    <property type="match status" value="1"/>
</dbReference>
<proteinExistence type="inferred from homology"/>
<accession>A0ABU0M8E8</accession>
<evidence type="ECO:0000256" key="1">
    <source>
        <dbReference type="ARBA" id="ARBA00008853"/>
    </source>
</evidence>
<dbReference type="InterPro" id="IPR013658">
    <property type="entry name" value="SGL"/>
</dbReference>
<keyword evidence="4" id="KW-1185">Reference proteome</keyword>
<name>A0ABU0M8E8_9HYPH</name>
<dbReference type="InterPro" id="IPR011042">
    <property type="entry name" value="6-blade_b-propeller_TolB-like"/>
</dbReference>
<gene>
    <name evidence="3" type="ORF">QO015_002862</name>
</gene>
<sequence>MVEIECVVDAGALLGESTYWDVDEQVLWWIDIYGKTVHCFDPETRQDDTVALPEYPGCLAVREAGGLVITMETGFHFLDPANGQLTPIVDPETGIDDTRFNDGKTDRQGRFWSGSMFEAPGKPMRPIASLYRLDTDLSCHKVVEGVGCSNGLAWSPDSRTMYYTDSHTPIVWAFDFDPVTGEAANRRDFVDLSFMDGIVDGSTVDADGCYWLTVPFKGKVMRYDPDGRLMLTIDLPVDLPTCCEFGGEALDTLYVTSATLRRPADILASQKNPGGLFAIHGTGAKGLPLVPFKG</sequence>
<dbReference type="PANTHER" id="PTHR10907">
    <property type="entry name" value="REGUCALCIN"/>
    <property type="match status" value="1"/>
</dbReference>
<evidence type="ECO:0000313" key="3">
    <source>
        <dbReference type="EMBL" id="MDQ0517249.1"/>
    </source>
</evidence>
<dbReference type="Proteomes" id="UP001223743">
    <property type="component" value="Unassembled WGS sequence"/>
</dbReference>
<dbReference type="SUPFAM" id="SSF63829">
    <property type="entry name" value="Calcium-dependent phosphotriesterase"/>
    <property type="match status" value="1"/>
</dbReference>
<evidence type="ECO:0000259" key="2">
    <source>
        <dbReference type="Pfam" id="PF08450"/>
    </source>
</evidence>
<dbReference type="PRINTS" id="PR01790">
    <property type="entry name" value="SMP30FAMILY"/>
</dbReference>
<comment type="caution">
    <text evidence="3">The sequence shown here is derived from an EMBL/GenBank/DDBJ whole genome shotgun (WGS) entry which is preliminary data.</text>
</comment>
<dbReference type="Gene3D" id="2.120.10.30">
    <property type="entry name" value="TolB, C-terminal domain"/>
    <property type="match status" value="1"/>
</dbReference>
<comment type="similarity">
    <text evidence="1">Belongs to the SMP-30/CGR1 family.</text>
</comment>